<sequence>MGQLEKYGHQAGIPGGHDQRQAGKWRRWVALGLAAVSLAAATAFRSSDPAEAAMGVVKVNYVKGYQVALWADPPLATMTKQKVNPDSTWKTFRAVKAKNQLDYYFLVGNNKWLSSRYADQRQETSVQQINATGRVNYVPGYGIVIWGTPLNGKPVNIGRGRRLAHGTTWRVYQRAVVNGKVWYELGSEQWVDGQYLDLISERSRDRKAYLANEPTIAPASNPQPDLDSTRIVPAQVADQIVYLLNQYRQSQGKAILTRDSALMAGALERAQDEAQAINDHGGDIMVADHTNANGTSFDLSPGLIGTQVGGENLAVRSGGTDNSAQVASKLMTQWKNSPGHNENMLDSSFSRIGVGVVRTKNGYYVAVQDFGW</sequence>
<dbReference type="EMBL" id="JBHSSM010000005">
    <property type="protein sequence ID" value="MFC6314285.1"/>
    <property type="molecule type" value="Genomic_DNA"/>
</dbReference>
<dbReference type="InterPro" id="IPR014044">
    <property type="entry name" value="CAP_dom"/>
</dbReference>
<gene>
    <name evidence="2" type="ORF">ACFQHW_01700</name>
</gene>
<name>A0ABW1UK25_9LACO</name>
<reference evidence="3" key="1">
    <citation type="journal article" date="2019" name="Int. J. Syst. Evol. Microbiol.">
        <title>The Global Catalogue of Microorganisms (GCM) 10K type strain sequencing project: providing services to taxonomists for standard genome sequencing and annotation.</title>
        <authorList>
            <consortium name="The Broad Institute Genomics Platform"/>
            <consortium name="The Broad Institute Genome Sequencing Center for Infectious Disease"/>
            <person name="Wu L."/>
            <person name="Ma J."/>
        </authorList>
    </citation>
    <scope>NUCLEOTIDE SEQUENCE [LARGE SCALE GENOMIC DNA]</scope>
    <source>
        <strain evidence="3">CCM 8897</strain>
    </source>
</reference>
<dbReference type="SUPFAM" id="SSF55797">
    <property type="entry name" value="PR-1-like"/>
    <property type="match status" value="1"/>
</dbReference>
<dbReference type="Proteomes" id="UP001596310">
    <property type="component" value="Unassembled WGS sequence"/>
</dbReference>
<evidence type="ECO:0000313" key="2">
    <source>
        <dbReference type="EMBL" id="MFC6314285.1"/>
    </source>
</evidence>
<evidence type="ECO:0000259" key="1">
    <source>
        <dbReference type="Pfam" id="PF00188"/>
    </source>
</evidence>
<dbReference type="PANTHER" id="PTHR31157:SF1">
    <property type="entry name" value="SCP DOMAIN-CONTAINING PROTEIN"/>
    <property type="match status" value="1"/>
</dbReference>
<accession>A0ABW1UK25</accession>
<organism evidence="2 3">
    <name type="scientific">Lapidilactobacillus achengensis</name>
    <dbReference type="NCBI Taxonomy" id="2486000"/>
    <lineage>
        <taxon>Bacteria</taxon>
        <taxon>Bacillati</taxon>
        <taxon>Bacillota</taxon>
        <taxon>Bacilli</taxon>
        <taxon>Lactobacillales</taxon>
        <taxon>Lactobacillaceae</taxon>
        <taxon>Lapidilactobacillus</taxon>
    </lineage>
</organism>
<dbReference type="InterPro" id="IPR035940">
    <property type="entry name" value="CAP_sf"/>
</dbReference>
<dbReference type="RefSeq" id="WP_125596769.1">
    <property type="nucleotide sequence ID" value="NZ_JBHSSM010000005.1"/>
</dbReference>
<keyword evidence="3" id="KW-1185">Reference proteome</keyword>
<proteinExistence type="predicted"/>
<evidence type="ECO:0000313" key="3">
    <source>
        <dbReference type="Proteomes" id="UP001596310"/>
    </source>
</evidence>
<dbReference type="CDD" id="cd05379">
    <property type="entry name" value="CAP_bacterial"/>
    <property type="match status" value="1"/>
</dbReference>
<dbReference type="Pfam" id="PF00188">
    <property type="entry name" value="CAP"/>
    <property type="match status" value="1"/>
</dbReference>
<dbReference type="Gene3D" id="3.40.33.10">
    <property type="entry name" value="CAP"/>
    <property type="match status" value="1"/>
</dbReference>
<comment type="caution">
    <text evidence="2">The sequence shown here is derived from an EMBL/GenBank/DDBJ whole genome shotgun (WGS) entry which is preliminary data.</text>
</comment>
<protein>
    <submittedName>
        <fullName evidence="2">CAP domain-containing protein</fullName>
    </submittedName>
</protein>
<dbReference type="PANTHER" id="PTHR31157">
    <property type="entry name" value="SCP DOMAIN-CONTAINING PROTEIN"/>
    <property type="match status" value="1"/>
</dbReference>
<feature type="domain" description="SCP" evidence="1">
    <location>
        <begin position="242"/>
        <end position="370"/>
    </location>
</feature>